<dbReference type="OrthoDB" id="9809709at2"/>
<dbReference type="RefSeq" id="WP_090748076.1">
    <property type="nucleotide sequence ID" value="NZ_CZQA01000008.1"/>
</dbReference>
<evidence type="ECO:0000313" key="9">
    <source>
        <dbReference type="EMBL" id="CUS35658.1"/>
    </source>
</evidence>
<dbReference type="InterPro" id="IPR036467">
    <property type="entry name" value="LS/RS_sf"/>
</dbReference>
<dbReference type="STRING" id="1742972.COMA1_20390"/>
<dbReference type="GO" id="GO:0005829">
    <property type="term" value="C:cytosol"/>
    <property type="evidence" value="ECO:0007669"/>
    <property type="project" value="TreeGrafter"/>
</dbReference>
<dbReference type="GO" id="GO:0009231">
    <property type="term" value="P:riboflavin biosynthetic process"/>
    <property type="evidence" value="ECO:0007669"/>
    <property type="project" value="UniProtKB-UniRule"/>
</dbReference>
<dbReference type="PANTHER" id="PTHR21058:SF0">
    <property type="entry name" value="6,7-DIMETHYL-8-RIBITYLLUMAZINE SYNTHASE"/>
    <property type="match status" value="1"/>
</dbReference>
<name>A0A0S4LG23_9BACT</name>
<evidence type="ECO:0000256" key="6">
    <source>
        <dbReference type="ARBA" id="ARBA00048785"/>
    </source>
</evidence>
<gene>
    <name evidence="9" type="primary">ribE</name>
    <name evidence="7" type="synonym">ribH</name>
    <name evidence="9" type="ORF">COMA1_20390</name>
</gene>
<dbReference type="GO" id="GO:0009349">
    <property type="term" value="C:riboflavin synthase complex"/>
    <property type="evidence" value="ECO:0007669"/>
    <property type="project" value="UniProtKB-UniRule"/>
</dbReference>
<feature type="active site" description="Proton donor" evidence="7">
    <location>
        <position position="88"/>
    </location>
</feature>
<comment type="catalytic activity">
    <reaction evidence="6 7">
        <text>(2S)-2-hydroxy-3-oxobutyl phosphate + 5-amino-6-(D-ribitylamino)uracil = 6,7-dimethyl-8-(1-D-ribityl)lumazine + phosphate + 2 H2O + H(+)</text>
        <dbReference type="Rhea" id="RHEA:26152"/>
        <dbReference type="ChEBI" id="CHEBI:15377"/>
        <dbReference type="ChEBI" id="CHEBI:15378"/>
        <dbReference type="ChEBI" id="CHEBI:15934"/>
        <dbReference type="ChEBI" id="CHEBI:43474"/>
        <dbReference type="ChEBI" id="CHEBI:58201"/>
        <dbReference type="ChEBI" id="CHEBI:58830"/>
        <dbReference type="EC" id="2.5.1.78"/>
    </reaction>
</comment>
<feature type="binding site" evidence="7">
    <location>
        <begin position="56"/>
        <end position="58"/>
    </location>
    <ligand>
        <name>5-amino-6-(D-ribitylamino)uracil</name>
        <dbReference type="ChEBI" id="CHEBI:15934"/>
    </ligand>
</feature>
<dbReference type="Proteomes" id="UP000199032">
    <property type="component" value="Unassembled WGS sequence"/>
</dbReference>
<comment type="similarity">
    <text evidence="2 7">Belongs to the DMRL synthase family.</text>
</comment>
<feature type="region of interest" description="Disordered" evidence="8">
    <location>
        <begin position="156"/>
        <end position="178"/>
    </location>
</feature>
<feature type="binding site" evidence="7">
    <location>
        <begin position="80"/>
        <end position="82"/>
    </location>
    <ligand>
        <name>5-amino-6-(D-ribitylamino)uracil</name>
        <dbReference type="ChEBI" id="CHEBI:15934"/>
    </ligand>
</feature>
<evidence type="ECO:0000256" key="8">
    <source>
        <dbReference type="SAM" id="MobiDB-lite"/>
    </source>
</evidence>
<dbReference type="EMBL" id="CZQA01000008">
    <property type="protein sequence ID" value="CUS35658.1"/>
    <property type="molecule type" value="Genomic_DNA"/>
</dbReference>
<organism evidence="9 10">
    <name type="scientific">Candidatus Nitrospira nitrosa</name>
    <dbReference type="NCBI Taxonomy" id="1742972"/>
    <lineage>
        <taxon>Bacteria</taxon>
        <taxon>Pseudomonadati</taxon>
        <taxon>Nitrospirota</taxon>
        <taxon>Nitrospiria</taxon>
        <taxon>Nitrospirales</taxon>
        <taxon>Nitrospiraceae</taxon>
        <taxon>Nitrospira</taxon>
    </lineage>
</organism>
<dbReference type="NCBIfam" id="TIGR00114">
    <property type="entry name" value="lumazine-synth"/>
    <property type="match status" value="1"/>
</dbReference>
<evidence type="ECO:0000256" key="2">
    <source>
        <dbReference type="ARBA" id="ARBA00007424"/>
    </source>
</evidence>
<keyword evidence="10" id="KW-1185">Reference proteome</keyword>
<feature type="binding site" evidence="7">
    <location>
        <position position="113"/>
    </location>
    <ligand>
        <name>5-amino-6-(D-ribitylamino)uracil</name>
        <dbReference type="ChEBI" id="CHEBI:15934"/>
    </ligand>
</feature>
<dbReference type="EC" id="2.5.1.78" evidence="3 7"/>
<protein>
    <recommendedName>
        <fullName evidence="3 7">6,7-dimethyl-8-ribityllumazine synthase</fullName>
        <shortName evidence="7">DMRL synthase</shortName>
        <shortName evidence="7">LS</shortName>
        <shortName evidence="7">Lumazine synthase</shortName>
        <ecNumber evidence="3 7">2.5.1.78</ecNumber>
    </recommendedName>
</protein>
<dbReference type="InterPro" id="IPR002180">
    <property type="entry name" value="LS/RS"/>
</dbReference>
<evidence type="ECO:0000256" key="4">
    <source>
        <dbReference type="ARBA" id="ARBA00022619"/>
    </source>
</evidence>
<evidence type="ECO:0000256" key="3">
    <source>
        <dbReference type="ARBA" id="ARBA00012664"/>
    </source>
</evidence>
<keyword evidence="5 7" id="KW-0808">Transferase</keyword>
<sequence length="178" mass="19083">MKVRRTGRSATGLQIGIVAAKFNKQITSRLLDACVATLIDHGVRTEDLEIVRVPGAFEIPLVARTMAQANRFDAVICLGAVIRGDTPHFDYICSEVSRGIGQAAMETEVPIIFGVLTTETVAQAEERADPKRFNRGGAAAQSAIEMVKVMQRVKALGQPAGPGSSTRRRPVAARPVTT</sequence>
<comment type="function">
    <text evidence="7">Catalyzes the formation of 6,7-dimethyl-8-ribityllumazine by condensation of 5-amino-6-(D-ribitylamino)uracil with 3,4-dihydroxy-2-butanone 4-phosphate. This is the penultimate step in the biosynthesis of riboflavin.</text>
</comment>
<reference evidence="9 10" key="1">
    <citation type="submission" date="2015-10" db="EMBL/GenBank/DDBJ databases">
        <authorList>
            <person name="Gilbert D.G."/>
        </authorList>
    </citation>
    <scope>NUCLEOTIDE SEQUENCE [LARGE SCALE GENOMIC DNA]</scope>
    <source>
        <strain evidence="9">COMA1</strain>
    </source>
</reference>
<comment type="pathway">
    <text evidence="1 7">Cofactor biosynthesis; riboflavin biosynthesis; riboflavin from 2-hydroxy-3-oxobutyl phosphate and 5-amino-6-(D-ribitylamino)uracil: step 1/2.</text>
</comment>
<dbReference type="Pfam" id="PF00885">
    <property type="entry name" value="DMRL_synthase"/>
    <property type="match status" value="1"/>
</dbReference>
<dbReference type="Gene3D" id="3.40.50.960">
    <property type="entry name" value="Lumazine/riboflavin synthase"/>
    <property type="match status" value="1"/>
</dbReference>
<proteinExistence type="inferred from homology"/>
<dbReference type="SUPFAM" id="SSF52121">
    <property type="entry name" value="Lumazine synthase"/>
    <property type="match status" value="1"/>
</dbReference>
<feature type="binding site" evidence="7">
    <location>
        <begin position="85"/>
        <end position="86"/>
    </location>
    <ligand>
        <name>(2S)-2-hydroxy-3-oxobutyl phosphate</name>
        <dbReference type="ChEBI" id="CHEBI:58830"/>
    </ligand>
</feature>
<feature type="binding site" evidence="7">
    <location>
        <position position="22"/>
    </location>
    <ligand>
        <name>5-amino-6-(D-ribitylamino)uracil</name>
        <dbReference type="ChEBI" id="CHEBI:15934"/>
    </ligand>
</feature>
<dbReference type="InterPro" id="IPR034964">
    <property type="entry name" value="LS"/>
</dbReference>
<keyword evidence="4 7" id="KW-0686">Riboflavin biosynthesis</keyword>
<dbReference type="GO" id="GO:0000906">
    <property type="term" value="F:6,7-dimethyl-8-ribityllumazine synthase activity"/>
    <property type="evidence" value="ECO:0007669"/>
    <property type="project" value="UniProtKB-UniRule"/>
</dbReference>
<evidence type="ECO:0000313" key="10">
    <source>
        <dbReference type="Proteomes" id="UP000199032"/>
    </source>
</evidence>
<dbReference type="AlphaFoldDB" id="A0A0S4LG23"/>
<feature type="binding site" evidence="7">
    <location>
        <position position="127"/>
    </location>
    <ligand>
        <name>(2S)-2-hydroxy-3-oxobutyl phosphate</name>
        <dbReference type="ChEBI" id="CHEBI:58830"/>
    </ligand>
</feature>
<dbReference type="UniPathway" id="UPA00275">
    <property type="reaction ID" value="UER00404"/>
</dbReference>
<dbReference type="HAMAP" id="MF_00178">
    <property type="entry name" value="Lumazine_synth"/>
    <property type="match status" value="1"/>
</dbReference>
<dbReference type="PANTHER" id="PTHR21058">
    <property type="entry name" value="6,7-DIMETHYL-8-RIBITYLLUMAZINE SYNTHASE DMRL SYNTHASE LUMAZINE SYNTHASE"/>
    <property type="match status" value="1"/>
</dbReference>
<evidence type="ECO:0000256" key="1">
    <source>
        <dbReference type="ARBA" id="ARBA00004917"/>
    </source>
</evidence>
<accession>A0A0S4LG23</accession>
<evidence type="ECO:0000256" key="7">
    <source>
        <dbReference type="HAMAP-Rule" id="MF_00178"/>
    </source>
</evidence>
<dbReference type="CDD" id="cd09209">
    <property type="entry name" value="Lumazine_synthase-I"/>
    <property type="match status" value="1"/>
</dbReference>
<evidence type="ECO:0000256" key="5">
    <source>
        <dbReference type="ARBA" id="ARBA00022679"/>
    </source>
</evidence>